<name>A0A1F6CZ50_HANXR</name>
<feature type="region of interest" description="Disordered" evidence="1">
    <location>
        <begin position="1"/>
        <end position="24"/>
    </location>
</feature>
<evidence type="ECO:0000313" key="3">
    <source>
        <dbReference type="EMBL" id="OGG54311.1"/>
    </source>
</evidence>
<dbReference type="Proteomes" id="UP000178606">
    <property type="component" value="Unassembled WGS sequence"/>
</dbReference>
<evidence type="ECO:0008006" key="5">
    <source>
        <dbReference type="Google" id="ProtNLM"/>
    </source>
</evidence>
<feature type="compositionally biased region" description="Pro residues" evidence="1">
    <location>
        <begin position="1"/>
        <end position="12"/>
    </location>
</feature>
<accession>A0A1F6CZ50</accession>
<dbReference type="AlphaFoldDB" id="A0A1F6CZ50"/>
<comment type="caution">
    <text evidence="3">The sequence shown here is derived from an EMBL/GenBank/DDBJ whole genome shotgun (WGS) entry which is preliminary data.</text>
</comment>
<evidence type="ECO:0000256" key="1">
    <source>
        <dbReference type="SAM" id="MobiDB-lite"/>
    </source>
</evidence>
<gene>
    <name evidence="3" type="ORF">A3F84_14790</name>
</gene>
<keyword evidence="2" id="KW-0812">Transmembrane</keyword>
<evidence type="ECO:0000256" key="2">
    <source>
        <dbReference type="SAM" id="Phobius"/>
    </source>
</evidence>
<protein>
    <recommendedName>
        <fullName evidence="5">Protein BatD</fullName>
    </recommendedName>
</protein>
<reference evidence="3 4" key="1">
    <citation type="journal article" date="2016" name="Nat. Commun.">
        <title>Thousands of microbial genomes shed light on interconnected biogeochemical processes in an aquifer system.</title>
        <authorList>
            <person name="Anantharaman K."/>
            <person name="Brown C.T."/>
            <person name="Hug L.A."/>
            <person name="Sharon I."/>
            <person name="Castelle C.J."/>
            <person name="Probst A.J."/>
            <person name="Thomas B.C."/>
            <person name="Singh A."/>
            <person name="Wilkins M.J."/>
            <person name="Karaoz U."/>
            <person name="Brodie E.L."/>
            <person name="Williams K.H."/>
            <person name="Hubbard S.S."/>
            <person name="Banfield J.F."/>
        </authorList>
    </citation>
    <scope>NUCLEOTIDE SEQUENCE [LARGE SCALE GENOMIC DNA]</scope>
    <source>
        <strain evidence="4">RIFCSPLOWO2_12_FULL_64_10</strain>
    </source>
</reference>
<dbReference type="EMBL" id="MFKF01000107">
    <property type="protein sequence ID" value="OGG54311.1"/>
    <property type="molecule type" value="Genomic_DNA"/>
</dbReference>
<keyword evidence="2" id="KW-1133">Transmembrane helix</keyword>
<sequence>MRNDPTPHPPSPEGNGEQVVTLSPLPPRGRGWGRGLFCLLLFLFPSVSLAKVTVEGRVDRTAITVGDPITYTLTVRREGRDRVAFPDAGGAFGDLEVLEAKRPEVKRLEGGGVEEVAAYVLTSYAVGSHEVPALSVGYVSASGDTGRVSTNRLQVVVQSVLRPGEEKALKDVKPPVDLAAGPPWWAWLLILLALAGILAYILYRRWKRRPGPRAAPEGPPRPIDELGEFDKIAAMGLPAKGEYKQHYSLVSDAMRRYIERRYGIEAMERTTWEIVFEMRQIRLGPATVAAFDEFLSACDLVKFAKYIPPMEEMEGLIDRAKGIVRATMMAQEKAGKQDAPALAH</sequence>
<keyword evidence="2" id="KW-0472">Membrane</keyword>
<feature type="transmembrane region" description="Helical" evidence="2">
    <location>
        <begin position="184"/>
        <end position="203"/>
    </location>
</feature>
<proteinExistence type="predicted"/>
<organism evidence="3 4">
    <name type="scientific">Handelsmanbacteria sp. (strain RIFCSPLOWO2_12_FULL_64_10)</name>
    <dbReference type="NCBI Taxonomy" id="1817868"/>
    <lineage>
        <taxon>Bacteria</taxon>
        <taxon>Candidatus Handelsmaniibacteriota</taxon>
    </lineage>
</organism>
<evidence type="ECO:0000313" key="4">
    <source>
        <dbReference type="Proteomes" id="UP000178606"/>
    </source>
</evidence>